<evidence type="ECO:0000313" key="3">
    <source>
        <dbReference type="Proteomes" id="UP000789831"/>
    </source>
</evidence>
<dbReference type="InterPro" id="IPR027417">
    <property type="entry name" value="P-loop_NTPase"/>
</dbReference>
<accession>A0A9N9DC85</accession>
<evidence type="ECO:0000313" key="2">
    <source>
        <dbReference type="EMBL" id="CAG8633012.1"/>
    </source>
</evidence>
<reference evidence="2" key="1">
    <citation type="submission" date="2021-06" db="EMBL/GenBank/DDBJ databases">
        <authorList>
            <person name="Kallberg Y."/>
            <person name="Tangrot J."/>
            <person name="Rosling A."/>
        </authorList>
    </citation>
    <scope>NUCLEOTIDE SEQUENCE</scope>
    <source>
        <strain evidence="2">MT106</strain>
    </source>
</reference>
<protein>
    <submittedName>
        <fullName evidence="2">9813_t:CDS:1</fullName>
    </submittedName>
</protein>
<dbReference type="GO" id="GO:0005525">
    <property type="term" value="F:GTP binding"/>
    <property type="evidence" value="ECO:0007669"/>
    <property type="project" value="InterPro"/>
</dbReference>
<dbReference type="InterPro" id="IPR052986">
    <property type="entry name" value="VLIG_GTPase"/>
</dbReference>
<dbReference type="PANTHER" id="PTHR14819">
    <property type="entry name" value="GTP-BINDING"/>
    <property type="match status" value="1"/>
</dbReference>
<dbReference type="SUPFAM" id="SSF52540">
    <property type="entry name" value="P-loop containing nucleoside triphosphate hydrolases"/>
    <property type="match status" value="1"/>
</dbReference>
<dbReference type="PROSITE" id="PS51717">
    <property type="entry name" value="G_VLIG"/>
    <property type="match status" value="1"/>
</dbReference>
<dbReference type="PANTHER" id="PTHR14819:SF25">
    <property type="entry name" value="CHROMOSOME UNDETERMINED SCAFFOLD_52, WHOLE GENOME SHOTGUN SEQUENCE"/>
    <property type="match status" value="1"/>
</dbReference>
<feature type="domain" description="VLIG-type G" evidence="1">
    <location>
        <begin position="16"/>
        <end position="259"/>
    </location>
</feature>
<organism evidence="2 3">
    <name type="scientific">Ambispora gerdemannii</name>
    <dbReference type="NCBI Taxonomy" id="144530"/>
    <lineage>
        <taxon>Eukaryota</taxon>
        <taxon>Fungi</taxon>
        <taxon>Fungi incertae sedis</taxon>
        <taxon>Mucoromycota</taxon>
        <taxon>Glomeromycotina</taxon>
        <taxon>Glomeromycetes</taxon>
        <taxon>Archaeosporales</taxon>
        <taxon>Ambisporaceae</taxon>
        <taxon>Ambispora</taxon>
    </lineage>
</organism>
<sequence length="934" mass="108810">AWLAAICNKVTKRFPKLRVFIISILGLQSSGKSTLLNALFACKFAVSVGRCTRGLFMRLVFLEKKLCDELNVDAILLIDTEGLGAPEKVNDPEAERKDRLLATFAMGVSDLTLINVLGEYMRDLTEILQIAIVAMARLEKAEMAPDIFMVQHLTERDTGKTAIDIDQFCKALQNALEIADKKDVEMGIANSKCLKNLSERIQKGELLKQFHPFKNGASAYAPPSEQYHEDITKLYKDILDACKHSHNKIEFKQWHELVKSYWESVSHEQFAVQFKNVKEMYEFIEQGERITKVKEKIDLAFRIHAERSSTNIRLKIENWSEKNSHSSLRDDCITSISENLNIPKYCSCQECEKARSEWNTLKNYVEDKDSESDTINTINHYIIHTRESTKITLIQMLDAILMSKGCTTEFMNVITLRLKKELEKQPAGEFNEGERKTIADEIWNSLRKLAYSKGNVLPVKRKISDELETEYENVADFCRRFRNDEIPQTLNAENKNHNFKTILFSSKKYEIETLMLEEKLKVLGRVMLREKNRDHFQTGMVRELKNKINETITNTFKRNDKDLPFSKWDAHLFALGKFHEEMEKAQKKWDEKNKPILILEQRQHEYKTLINHRLLHGFSFASEGTIIANCLLKAIKLKAVNAGNYEKKHAVLNLSWTTNSKQVRLKYFEKLAKEVQNGKTTNAIMHFERPKHQIDEWFKQIIDEYPNQAQRKYEETFETESEHVISSVLEGVEYKMGQDTSEMTETDLEVLRTSMMKSLEDQKNNVKFSSVIFQKLSEDEDVMRRLGCTENCFWCGALCWGGHAHNEHMDDTRRHHTCHQPRGLMGTKDRYHKYLIAESCHKTLDDTLVYFGDHQNGIKWSEAKSKYFDDWIFAIHADTQFNNLMCWFFEKLHKKIAENSYFKPALQEDLQKNNCVDLDYQQIMSKIKLDLGKL</sequence>
<name>A0A9N9DC85_9GLOM</name>
<comment type="caution">
    <text evidence="2">The sequence shown here is derived from an EMBL/GenBank/DDBJ whole genome shotgun (WGS) entry which is preliminary data.</text>
</comment>
<dbReference type="Pfam" id="PF25683">
    <property type="entry name" value="URGCP_GTPase"/>
    <property type="match status" value="1"/>
</dbReference>
<dbReference type="InterPro" id="IPR030383">
    <property type="entry name" value="G_VLIG_dom"/>
</dbReference>
<proteinExistence type="predicted"/>
<dbReference type="EMBL" id="CAJVPL010003453">
    <property type="protein sequence ID" value="CAG8633012.1"/>
    <property type="molecule type" value="Genomic_DNA"/>
</dbReference>
<keyword evidence="3" id="KW-1185">Reference proteome</keyword>
<dbReference type="Gene3D" id="3.40.50.300">
    <property type="entry name" value="P-loop containing nucleotide triphosphate hydrolases"/>
    <property type="match status" value="1"/>
</dbReference>
<dbReference type="AlphaFoldDB" id="A0A9N9DC85"/>
<feature type="non-terminal residue" evidence="2">
    <location>
        <position position="934"/>
    </location>
</feature>
<dbReference type="Proteomes" id="UP000789831">
    <property type="component" value="Unassembled WGS sequence"/>
</dbReference>
<dbReference type="OrthoDB" id="2303236at2759"/>
<evidence type="ECO:0000259" key="1">
    <source>
        <dbReference type="PROSITE" id="PS51717"/>
    </source>
</evidence>
<gene>
    <name evidence="2" type="ORF">AGERDE_LOCUS10616</name>
</gene>